<sequence>MKQKSISSFFGGGSSSKRNGVDKDLSGKNESKPAASEPVATKPANGDVYKAKPVAMMSVKPELNVTHSYVETDTAQSLAAKLDINDTASKPNVGSNKRRVVDSDDEHDDLDDKVAKPQRKDDDSSTDLDNADESTTELDEDSEAQATAAKSSAKTSKAKSAGSVSKKPAAKKAKNSVDIIQLPELELIDTKEGGQVPYLALCKVFETIEGTSKRLEITAYIREFLLQVMRVGQEQLTHTVMLCISKIAPDHEGIELGIGEAMLIKSIATATGKQASRVKQEQQELGDLGQVVQRGKSGQRTMFKPKPLSISKVFTTFREIAMTSGSSSAQKKQSLIVGLLASCSELEARFLIRYRSSSSRSNTKMTSLSLEGKLRIGLAESTVQTALSHAALIYEKGDKDRDDISPSDFQAATEGLKQILSEFPIYSNVIESIYKHGIRGVADHCMLTPTLPVKPMLAKIEKAADDVLRRFEGKPFTCEFKYDGERSQIHFVREDDGTTKCVIFSRNAENNTNKYPDIASSVKEFALEGVSSFILDCEAVAWDKIGGKIRSFQTLSSRKRKVENESEITPLIRHPLRHRRDLLHKHFTPVPNKFQFATAKDLTEVEDIQELLELSVQENCEGLMIKTLDGESSSYEPSKRSMNWLKLKKDYVDGLGDSLDLVVIGAYYGKGKRVGAYGSYLLACYDPDREEYQTICNIGTGFSEADLESHKAQLDQSTIAAPKPYYAASDKSKPDVWFEPTQVWEVKAADLSLSSTYLAAFGQVDANKGVSLRFPRFIRIRDDKTPEMATTSTQVAEMYENQKINQ</sequence>
<dbReference type="InterPro" id="IPR036599">
    <property type="entry name" value="DNA_ligase_N_sf"/>
</dbReference>
<dbReference type="EC" id="6.5.1.1" evidence="2"/>
<evidence type="ECO:0000256" key="2">
    <source>
        <dbReference type="ARBA" id="ARBA00012727"/>
    </source>
</evidence>
<dbReference type="InterPro" id="IPR012310">
    <property type="entry name" value="DNA_ligase_ATP-dep_cent"/>
</dbReference>
<evidence type="ECO:0000256" key="1">
    <source>
        <dbReference type="ARBA" id="ARBA00007572"/>
    </source>
</evidence>
<evidence type="ECO:0000313" key="19">
    <source>
        <dbReference type="Proteomes" id="UP001151516"/>
    </source>
</evidence>
<evidence type="ECO:0000313" key="18">
    <source>
        <dbReference type="EMBL" id="KAJ2690800.1"/>
    </source>
</evidence>
<dbReference type="OrthoDB" id="206088at2759"/>
<feature type="compositionally biased region" description="Basic and acidic residues" evidence="16">
    <location>
        <begin position="19"/>
        <end position="31"/>
    </location>
</feature>
<dbReference type="GO" id="GO:0006281">
    <property type="term" value="P:DNA repair"/>
    <property type="evidence" value="ECO:0007669"/>
    <property type="project" value="UniProtKB-KW"/>
</dbReference>
<dbReference type="GO" id="GO:0005524">
    <property type="term" value="F:ATP binding"/>
    <property type="evidence" value="ECO:0007669"/>
    <property type="project" value="UniProtKB-KW"/>
</dbReference>
<evidence type="ECO:0000256" key="9">
    <source>
        <dbReference type="ARBA" id="ARBA00023172"/>
    </source>
</evidence>
<gene>
    <name evidence="18" type="primary">cdc17</name>
    <name evidence="18" type="ORF">IWW39_000460</name>
</gene>
<organism evidence="18 19">
    <name type="scientific">Coemansia spiralis</name>
    <dbReference type="NCBI Taxonomy" id="417178"/>
    <lineage>
        <taxon>Eukaryota</taxon>
        <taxon>Fungi</taxon>
        <taxon>Fungi incertae sedis</taxon>
        <taxon>Zoopagomycota</taxon>
        <taxon>Kickxellomycotina</taxon>
        <taxon>Kickxellomycetes</taxon>
        <taxon>Kickxellales</taxon>
        <taxon>Kickxellaceae</taxon>
        <taxon>Coemansia</taxon>
    </lineage>
</organism>
<comment type="similarity">
    <text evidence="1 15">Belongs to the ATP-dependent DNA ligase family.</text>
</comment>
<name>A0A9W8GPS5_9FUNG</name>
<evidence type="ECO:0000256" key="8">
    <source>
        <dbReference type="ARBA" id="ARBA00022840"/>
    </source>
</evidence>
<dbReference type="InterPro" id="IPR000977">
    <property type="entry name" value="DNA_ligase_ATP-dep"/>
</dbReference>
<comment type="catalytic activity">
    <reaction evidence="12">
        <text>ATP + (deoxyribonucleotide)n-3'-hydroxyl + 5'-phospho-(deoxyribonucleotide)m = (deoxyribonucleotide)n+m + AMP + diphosphate.</text>
        <dbReference type="EC" id="6.5.1.1"/>
    </reaction>
</comment>
<dbReference type="InterPro" id="IPR016059">
    <property type="entry name" value="DNA_ligase_ATP-dep_CS"/>
</dbReference>
<keyword evidence="7" id="KW-0227">DNA damage</keyword>
<dbReference type="InterPro" id="IPR012340">
    <property type="entry name" value="NA-bd_OB-fold"/>
</dbReference>
<keyword evidence="9" id="KW-0233">DNA recombination</keyword>
<dbReference type="GO" id="GO:0003677">
    <property type="term" value="F:DNA binding"/>
    <property type="evidence" value="ECO:0007669"/>
    <property type="project" value="InterPro"/>
</dbReference>
<protein>
    <recommendedName>
        <fullName evidence="13">DNA ligase 1</fullName>
        <ecNumber evidence="2">6.5.1.1</ecNumber>
    </recommendedName>
    <alternativeName>
        <fullName evidence="14">DNA ligase I</fullName>
    </alternativeName>
</protein>
<dbReference type="EMBL" id="JANBTX010000007">
    <property type="protein sequence ID" value="KAJ2690800.1"/>
    <property type="molecule type" value="Genomic_DNA"/>
</dbReference>
<dbReference type="InterPro" id="IPR012308">
    <property type="entry name" value="DNA_ligase_ATP-dep_N"/>
</dbReference>
<dbReference type="Gene3D" id="3.30.1490.70">
    <property type="match status" value="1"/>
</dbReference>
<dbReference type="GO" id="GO:0005634">
    <property type="term" value="C:nucleus"/>
    <property type="evidence" value="ECO:0007669"/>
    <property type="project" value="TreeGrafter"/>
</dbReference>
<evidence type="ECO:0000256" key="4">
    <source>
        <dbReference type="ARBA" id="ARBA00022618"/>
    </source>
</evidence>
<dbReference type="InterPro" id="IPR050191">
    <property type="entry name" value="ATP-dep_DNA_ligase"/>
</dbReference>
<feature type="domain" description="ATP-dependent DNA ligase family profile" evidence="17">
    <location>
        <begin position="571"/>
        <end position="686"/>
    </location>
</feature>
<evidence type="ECO:0000256" key="12">
    <source>
        <dbReference type="ARBA" id="ARBA00034003"/>
    </source>
</evidence>
<keyword evidence="8" id="KW-0067">ATP-binding</keyword>
<evidence type="ECO:0000256" key="6">
    <source>
        <dbReference type="ARBA" id="ARBA00022741"/>
    </source>
</evidence>
<evidence type="ECO:0000256" key="16">
    <source>
        <dbReference type="SAM" id="MobiDB-lite"/>
    </source>
</evidence>
<keyword evidence="5" id="KW-0235">DNA replication</keyword>
<dbReference type="SUPFAM" id="SSF56091">
    <property type="entry name" value="DNA ligase/mRNA capping enzyme, catalytic domain"/>
    <property type="match status" value="1"/>
</dbReference>
<keyword evidence="4" id="KW-0132">Cell division</keyword>
<evidence type="ECO:0000256" key="11">
    <source>
        <dbReference type="ARBA" id="ARBA00023306"/>
    </source>
</evidence>
<dbReference type="InterPro" id="IPR012309">
    <property type="entry name" value="DNA_ligase_ATP-dep_C"/>
</dbReference>
<dbReference type="FunFam" id="2.40.50.140:FF:000062">
    <property type="entry name" value="DNA ligase"/>
    <property type="match status" value="1"/>
</dbReference>
<accession>A0A9W8GPS5</accession>
<dbReference type="CDD" id="cd07900">
    <property type="entry name" value="Adenylation_DNA_ligase_I_Euk"/>
    <property type="match status" value="1"/>
</dbReference>
<dbReference type="Gene3D" id="3.30.470.30">
    <property type="entry name" value="DNA ligase/mRNA capping enzyme"/>
    <property type="match status" value="1"/>
</dbReference>
<dbReference type="PANTHER" id="PTHR45674:SF4">
    <property type="entry name" value="DNA LIGASE 1"/>
    <property type="match status" value="1"/>
</dbReference>
<comment type="caution">
    <text evidence="18">The sequence shown here is derived from an EMBL/GenBank/DDBJ whole genome shotgun (WGS) entry which is preliminary data.</text>
</comment>
<dbReference type="PROSITE" id="PS00333">
    <property type="entry name" value="DNA_LIGASE_A2"/>
    <property type="match status" value="1"/>
</dbReference>
<feature type="compositionally biased region" description="Polar residues" evidence="16">
    <location>
        <begin position="86"/>
        <end position="95"/>
    </location>
</feature>
<proteinExistence type="inferred from homology"/>
<evidence type="ECO:0000256" key="7">
    <source>
        <dbReference type="ARBA" id="ARBA00022763"/>
    </source>
</evidence>
<dbReference type="CDD" id="cd07969">
    <property type="entry name" value="OBF_DNA_ligase_I"/>
    <property type="match status" value="1"/>
</dbReference>
<evidence type="ECO:0000256" key="15">
    <source>
        <dbReference type="RuleBase" id="RU004196"/>
    </source>
</evidence>
<evidence type="ECO:0000256" key="13">
    <source>
        <dbReference type="ARBA" id="ARBA00041131"/>
    </source>
</evidence>
<dbReference type="Gene3D" id="1.10.3260.10">
    <property type="entry name" value="DNA ligase, ATP-dependent, N-terminal domain"/>
    <property type="match status" value="1"/>
</dbReference>
<dbReference type="PROSITE" id="PS50160">
    <property type="entry name" value="DNA_LIGASE_A3"/>
    <property type="match status" value="1"/>
</dbReference>
<dbReference type="SUPFAM" id="SSF50249">
    <property type="entry name" value="Nucleic acid-binding proteins"/>
    <property type="match status" value="1"/>
</dbReference>
<reference evidence="18" key="1">
    <citation type="submission" date="2022-07" db="EMBL/GenBank/DDBJ databases">
        <title>Phylogenomic reconstructions and comparative analyses of Kickxellomycotina fungi.</title>
        <authorList>
            <person name="Reynolds N.K."/>
            <person name="Stajich J.E."/>
            <person name="Barry K."/>
            <person name="Grigoriev I.V."/>
            <person name="Crous P."/>
            <person name="Smith M.E."/>
        </authorList>
    </citation>
    <scope>NUCLEOTIDE SEQUENCE</scope>
    <source>
        <strain evidence="18">CBS 109367</strain>
    </source>
</reference>
<feature type="region of interest" description="Disordered" evidence="16">
    <location>
        <begin position="1"/>
        <end position="48"/>
    </location>
</feature>
<dbReference type="GO" id="GO:1903461">
    <property type="term" value="P:Okazaki fragment processing involved in mitotic DNA replication"/>
    <property type="evidence" value="ECO:0007669"/>
    <property type="project" value="TreeGrafter"/>
</dbReference>
<keyword evidence="3 18" id="KW-0436">Ligase</keyword>
<dbReference type="SUPFAM" id="SSF117018">
    <property type="entry name" value="ATP-dependent DNA ligase DNA-binding domain"/>
    <property type="match status" value="1"/>
</dbReference>
<dbReference type="GO" id="GO:0071897">
    <property type="term" value="P:DNA biosynthetic process"/>
    <property type="evidence" value="ECO:0007669"/>
    <property type="project" value="InterPro"/>
</dbReference>
<keyword evidence="19" id="KW-1185">Reference proteome</keyword>
<evidence type="ECO:0000256" key="10">
    <source>
        <dbReference type="ARBA" id="ARBA00023204"/>
    </source>
</evidence>
<feature type="region of interest" description="Disordered" evidence="16">
    <location>
        <begin position="82"/>
        <end position="168"/>
    </location>
</feature>
<dbReference type="GO" id="GO:0006310">
    <property type="term" value="P:DNA recombination"/>
    <property type="evidence" value="ECO:0007669"/>
    <property type="project" value="UniProtKB-KW"/>
</dbReference>
<dbReference type="Gene3D" id="2.40.50.140">
    <property type="entry name" value="Nucleic acid-binding proteins"/>
    <property type="match status" value="1"/>
</dbReference>
<dbReference type="Pfam" id="PF04679">
    <property type="entry name" value="DNA_ligase_A_C"/>
    <property type="match status" value="1"/>
</dbReference>
<dbReference type="Pfam" id="PF04675">
    <property type="entry name" value="DNA_ligase_A_N"/>
    <property type="match status" value="1"/>
</dbReference>
<dbReference type="PANTHER" id="PTHR45674">
    <property type="entry name" value="DNA LIGASE 1/3 FAMILY MEMBER"/>
    <property type="match status" value="1"/>
</dbReference>
<dbReference type="Pfam" id="PF01068">
    <property type="entry name" value="DNA_ligase_A_M"/>
    <property type="match status" value="1"/>
</dbReference>
<dbReference type="GO" id="GO:0051301">
    <property type="term" value="P:cell division"/>
    <property type="evidence" value="ECO:0007669"/>
    <property type="project" value="UniProtKB-KW"/>
</dbReference>
<keyword evidence="11" id="KW-0131">Cell cycle</keyword>
<dbReference type="GO" id="GO:0005739">
    <property type="term" value="C:mitochondrion"/>
    <property type="evidence" value="ECO:0007669"/>
    <property type="project" value="TreeGrafter"/>
</dbReference>
<keyword evidence="10" id="KW-0234">DNA repair</keyword>
<dbReference type="GO" id="GO:0003910">
    <property type="term" value="F:DNA ligase (ATP) activity"/>
    <property type="evidence" value="ECO:0007669"/>
    <property type="project" value="UniProtKB-EC"/>
</dbReference>
<dbReference type="NCBIfam" id="TIGR00574">
    <property type="entry name" value="dnl1"/>
    <property type="match status" value="1"/>
</dbReference>
<feature type="compositionally biased region" description="Low complexity" evidence="16">
    <location>
        <begin position="144"/>
        <end position="167"/>
    </location>
</feature>
<dbReference type="AlphaFoldDB" id="A0A9W8GPS5"/>
<evidence type="ECO:0000256" key="14">
    <source>
        <dbReference type="ARBA" id="ARBA00041666"/>
    </source>
</evidence>
<dbReference type="Proteomes" id="UP001151516">
    <property type="component" value="Unassembled WGS sequence"/>
</dbReference>
<keyword evidence="6" id="KW-0547">Nucleotide-binding</keyword>
<evidence type="ECO:0000256" key="5">
    <source>
        <dbReference type="ARBA" id="ARBA00022705"/>
    </source>
</evidence>
<evidence type="ECO:0000256" key="3">
    <source>
        <dbReference type="ARBA" id="ARBA00022598"/>
    </source>
</evidence>
<feature type="compositionally biased region" description="Acidic residues" evidence="16">
    <location>
        <begin position="124"/>
        <end position="143"/>
    </location>
</feature>
<feature type="compositionally biased region" description="Basic and acidic residues" evidence="16">
    <location>
        <begin position="110"/>
        <end position="123"/>
    </location>
</feature>
<evidence type="ECO:0000259" key="17">
    <source>
        <dbReference type="PROSITE" id="PS50160"/>
    </source>
</evidence>